<dbReference type="OrthoDB" id="9804819at2"/>
<keyword evidence="11" id="KW-1185">Reference proteome</keyword>
<dbReference type="InterPro" id="IPR003593">
    <property type="entry name" value="AAA+_ATPase"/>
</dbReference>
<keyword evidence="2" id="KW-0813">Transport</keyword>
<evidence type="ECO:0000256" key="1">
    <source>
        <dbReference type="ARBA" id="ARBA00004141"/>
    </source>
</evidence>
<dbReference type="Proteomes" id="UP000315648">
    <property type="component" value="Unassembled WGS sequence"/>
</dbReference>
<dbReference type="Pfam" id="PF01061">
    <property type="entry name" value="ABC2_membrane"/>
    <property type="match status" value="1"/>
</dbReference>
<dbReference type="GO" id="GO:0016020">
    <property type="term" value="C:membrane"/>
    <property type="evidence" value="ECO:0007669"/>
    <property type="project" value="UniProtKB-SubCell"/>
</dbReference>
<evidence type="ECO:0000256" key="8">
    <source>
        <dbReference type="SAM" id="Phobius"/>
    </source>
</evidence>
<proteinExistence type="predicted"/>
<evidence type="ECO:0000256" key="6">
    <source>
        <dbReference type="ARBA" id="ARBA00022989"/>
    </source>
</evidence>
<dbReference type="InterPro" id="IPR027417">
    <property type="entry name" value="P-loop_NTPase"/>
</dbReference>
<evidence type="ECO:0000313" key="10">
    <source>
        <dbReference type="EMBL" id="TSJ78933.1"/>
    </source>
</evidence>
<keyword evidence="7 8" id="KW-0472">Membrane</keyword>
<dbReference type="InterPro" id="IPR013525">
    <property type="entry name" value="ABC2_TM"/>
</dbReference>
<comment type="caution">
    <text evidence="10">The sequence shown here is derived from an EMBL/GenBank/DDBJ whole genome shotgun (WGS) entry which is preliminary data.</text>
</comment>
<dbReference type="PANTHER" id="PTHR48041:SF139">
    <property type="entry name" value="PROTEIN SCARLET"/>
    <property type="match status" value="1"/>
</dbReference>
<protein>
    <submittedName>
        <fullName evidence="10">ABC transporter ATP-binding protein/permease</fullName>
    </submittedName>
</protein>
<dbReference type="RefSeq" id="WP_144229274.1">
    <property type="nucleotide sequence ID" value="NZ_CBCRVV010000019.1"/>
</dbReference>
<evidence type="ECO:0000256" key="7">
    <source>
        <dbReference type="ARBA" id="ARBA00023136"/>
    </source>
</evidence>
<evidence type="ECO:0000256" key="3">
    <source>
        <dbReference type="ARBA" id="ARBA00022692"/>
    </source>
</evidence>
<name>A0A556QQN0_9BACT</name>
<feature type="transmembrane region" description="Helical" evidence="8">
    <location>
        <begin position="534"/>
        <end position="555"/>
    </location>
</feature>
<feature type="transmembrane region" description="Helical" evidence="8">
    <location>
        <begin position="401"/>
        <end position="424"/>
    </location>
</feature>
<dbReference type="Pfam" id="PF00005">
    <property type="entry name" value="ABC_tran"/>
    <property type="match status" value="1"/>
</dbReference>
<keyword evidence="6 8" id="KW-1133">Transmembrane helix</keyword>
<evidence type="ECO:0000313" key="11">
    <source>
        <dbReference type="Proteomes" id="UP000315648"/>
    </source>
</evidence>
<dbReference type="Gene3D" id="3.40.50.300">
    <property type="entry name" value="P-loop containing nucleotide triphosphate hydrolases"/>
    <property type="match status" value="1"/>
</dbReference>
<keyword evidence="3 8" id="KW-0812">Transmembrane</keyword>
<gene>
    <name evidence="10" type="ORF">FPL22_06420</name>
</gene>
<feature type="transmembrane region" description="Helical" evidence="8">
    <location>
        <begin position="472"/>
        <end position="496"/>
    </location>
</feature>
<dbReference type="GO" id="GO:0016887">
    <property type="term" value="F:ATP hydrolysis activity"/>
    <property type="evidence" value="ECO:0007669"/>
    <property type="project" value="InterPro"/>
</dbReference>
<feature type="transmembrane region" description="Helical" evidence="8">
    <location>
        <begin position="436"/>
        <end position="460"/>
    </location>
</feature>
<dbReference type="EMBL" id="VMBG01000001">
    <property type="protein sequence ID" value="TSJ78933.1"/>
    <property type="molecule type" value="Genomic_DNA"/>
</dbReference>
<dbReference type="PROSITE" id="PS00211">
    <property type="entry name" value="ABC_TRANSPORTER_1"/>
    <property type="match status" value="1"/>
</dbReference>
<evidence type="ECO:0000256" key="4">
    <source>
        <dbReference type="ARBA" id="ARBA00022741"/>
    </source>
</evidence>
<accession>A0A556QQN0</accession>
<evidence type="ECO:0000259" key="9">
    <source>
        <dbReference type="PROSITE" id="PS50893"/>
    </source>
</evidence>
<dbReference type="PANTHER" id="PTHR48041">
    <property type="entry name" value="ABC TRANSPORTER G FAMILY MEMBER 28"/>
    <property type="match status" value="1"/>
</dbReference>
<dbReference type="GO" id="GO:0140359">
    <property type="term" value="F:ABC-type transporter activity"/>
    <property type="evidence" value="ECO:0007669"/>
    <property type="project" value="InterPro"/>
</dbReference>
<organism evidence="10 11">
    <name type="scientific">Rariglobus hedericola</name>
    <dbReference type="NCBI Taxonomy" id="2597822"/>
    <lineage>
        <taxon>Bacteria</taxon>
        <taxon>Pseudomonadati</taxon>
        <taxon>Verrucomicrobiota</taxon>
        <taxon>Opitutia</taxon>
        <taxon>Opitutales</taxon>
        <taxon>Opitutaceae</taxon>
        <taxon>Rariglobus</taxon>
    </lineage>
</organism>
<keyword evidence="4" id="KW-0547">Nucleotide-binding</keyword>
<dbReference type="InterPro" id="IPR017871">
    <property type="entry name" value="ABC_transporter-like_CS"/>
</dbReference>
<dbReference type="SUPFAM" id="SSF52540">
    <property type="entry name" value="P-loop containing nucleoside triphosphate hydrolases"/>
    <property type="match status" value="1"/>
</dbReference>
<comment type="subcellular location">
    <subcellularLocation>
        <location evidence="1">Membrane</location>
        <topology evidence="1">Multi-pass membrane protein</topology>
    </subcellularLocation>
</comment>
<feature type="transmembrane region" description="Helical" evidence="8">
    <location>
        <begin position="301"/>
        <end position="323"/>
    </location>
</feature>
<feature type="transmembrane region" description="Helical" evidence="8">
    <location>
        <begin position="359"/>
        <end position="380"/>
    </location>
</feature>
<dbReference type="AlphaFoldDB" id="A0A556QQN0"/>
<reference evidence="10 11" key="1">
    <citation type="submission" date="2019-07" db="EMBL/GenBank/DDBJ databases">
        <title>Description of 53C-WASEF.</title>
        <authorList>
            <person name="Pitt A."/>
            <person name="Hahn M.W."/>
        </authorList>
    </citation>
    <scope>NUCLEOTIDE SEQUENCE [LARGE SCALE GENOMIC DNA]</scope>
    <source>
        <strain evidence="10 11">53C-WASEF</strain>
    </source>
</reference>
<keyword evidence="5 10" id="KW-0067">ATP-binding</keyword>
<dbReference type="PROSITE" id="PS50893">
    <property type="entry name" value="ABC_TRANSPORTER_2"/>
    <property type="match status" value="1"/>
</dbReference>
<evidence type="ECO:0000256" key="2">
    <source>
        <dbReference type="ARBA" id="ARBA00022448"/>
    </source>
</evidence>
<evidence type="ECO:0000256" key="5">
    <source>
        <dbReference type="ARBA" id="ARBA00022840"/>
    </source>
</evidence>
<feature type="domain" description="ABC transporter" evidence="9">
    <location>
        <begin position="2"/>
        <end position="233"/>
    </location>
</feature>
<dbReference type="InterPro" id="IPR050352">
    <property type="entry name" value="ABCG_transporters"/>
</dbReference>
<dbReference type="SMART" id="SM00382">
    <property type="entry name" value="AAA"/>
    <property type="match status" value="1"/>
</dbReference>
<sequence length="561" mass="60038">MLSCRNLTVRPKPNAPALVHGATAHFAAGGLHALIGPSGCGKTTLLKGILDILPSEGEVLLHGHPLASREELLRDVAFAPQFSIAHGKLTVAEAVGYALKLYQKTDEATLAARNDELLQLVGLQERGATLVEKLSGGQLRRLGLALELTTDPRCLLCDEVTSGLDPRSEDQIIAVLRALVEQRGKTVVCVIHNLAKLSQFDTVTVVFEGVVVWQGPLAAMLEHFGISDALELYDRLSEQTQEEWRDRWAAVVAAQGESHAGSVSPAPLPAGSRRVSARPSVGSQLVTLLARRWRLLVRDRGYLLLTMAITFGFPCLVVIFALGGLPQMKGLALETTGGFLEMLQAKASHRQAAAETATLVSGLIIFQVILLCLMGSNNGAREIAAERTLYEKERMSGLRPVAYAWSKLLYTALLGAAQGAWMTVFVKLLCEFPGGWGAQLAVLSVTGASMSVVCLGLSAMLSSPDKASLLSIYLVGFQLPLSGVVLALPAALVWAVRPFIATYWGWAGYLTAMTDSSFYDAVGTLDKGWLSPPLVAVGVLGAHLLTGAALVFWGCQRKCWP</sequence>
<dbReference type="InterPro" id="IPR003439">
    <property type="entry name" value="ABC_transporter-like_ATP-bd"/>
</dbReference>
<dbReference type="GO" id="GO:0005524">
    <property type="term" value="F:ATP binding"/>
    <property type="evidence" value="ECO:0007669"/>
    <property type="project" value="UniProtKB-KW"/>
</dbReference>